<evidence type="ECO:0000256" key="4">
    <source>
        <dbReference type="ARBA" id="ARBA00022496"/>
    </source>
</evidence>
<comment type="subcellular location">
    <subcellularLocation>
        <location evidence="1 11">Cell outer membrane</location>
        <topology evidence="1 11">Multi-pass membrane protein</topology>
    </subcellularLocation>
</comment>
<dbReference type="Pfam" id="PF13715">
    <property type="entry name" value="CarbopepD_reg_2"/>
    <property type="match status" value="1"/>
</dbReference>
<keyword evidence="8 12" id="KW-0798">TonB box</keyword>
<name>R7H7R7_9BACT</name>
<evidence type="ECO:0000313" key="16">
    <source>
        <dbReference type="EMBL" id="CDE35043.1"/>
    </source>
</evidence>
<dbReference type="Pfam" id="PF00593">
    <property type="entry name" value="TonB_dep_Rec_b-barrel"/>
    <property type="match status" value="1"/>
</dbReference>
<reference evidence="16" key="1">
    <citation type="submission" date="2012-11" db="EMBL/GenBank/DDBJ databases">
        <title>Dependencies among metagenomic species, viruses, plasmids and units of genetic variation.</title>
        <authorList>
            <person name="Nielsen H.B."/>
            <person name="Almeida M."/>
            <person name="Juncker A.S."/>
            <person name="Rasmussen S."/>
            <person name="Li J."/>
            <person name="Sunagawa S."/>
            <person name="Plichta D."/>
            <person name="Gautier L."/>
            <person name="Le Chatelier E."/>
            <person name="Peletier E."/>
            <person name="Bonde I."/>
            <person name="Nielsen T."/>
            <person name="Manichanh C."/>
            <person name="Arumugam M."/>
            <person name="Batto J."/>
            <person name="Santos M.B.Q.D."/>
            <person name="Blom N."/>
            <person name="Borruel N."/>
            <person name="Burgdorf K.S."/>
            <person name="Boumezbeur F."/>
            <person name="Casellas F."/>
            <person name="Dore J."/>
            <person name="Guarner F."/>
            <person name="Hansen T."/>
            <person name="Hildebrand F."/>
            <person name="Kaas R.S."/>
            <person name="Kennedy S."/>
            <person name="Kristiansen K."/>
            <person name="Kultima J.R."/>
            <person name="Leonard P."/>
            <person name="Levenez F."/>
            <person name="Lund O."/>
            <person name="Moumen B."/>
            <person name="Le Paslier D."/>
            <person name="Pons N."/>
            <person name="Pedersen O."/>
            <person name="Prifti E."/>
            <person name="Qin J."/>
            <person name="Raes J."/>
            <person name="Tap J."/>
            <person name="Tims S."/>
            <person name="Ussery D.W."/>
            <person name="Yamada T."/>
            <person name="MetaHit consortium"/>
            <person name="Renault P."/>
            <person name="Sicheritz-Ponten T."/>
            <person name="Bork P."/>
            <person name="Wang J."/>
            <person name="Brunak S."/>
            <person name="Ehrlich S.D."/>
        </authorList>
    </citation>
    <scope>NUCLEOTIDE SEQUENCE [LARGE SCALE GENOMIC DNA]</scope>
</reference>
<dbReference type="InterPro" id="IPR023996">
    <property type="entry name" value="TonB-dep_OMP_SusC/RagA"/>
</dbReference>
<feature type="domain" description="TonB-dependent receptor-like beta-barrel" evidence="14">
    <location>
        <begin position="469"/>
        <end position="834"/>
    </location>
</feature>
<dbReference type="PROSITE" id="PS52016">
    <property type="entry name" value="TONB_DEPENDENT_REC_3"/>
    <property type="match status" value="1"/>
</dbReference>
<keyword evidence="16" id="KW-0675">Receptor</keyword>
<dbReference type="InterPro" id="IPR039426">
    <property type="entry name" value="TonB-dep_rcpt-like"/>
</dbReference>
<evidence type="ECO:0000256" key="7">
    <source>
        <dbReference type="ARBA" id="ARBA00023065"/>
    </source>
</evidence>
<accession>R7H7R7</accession>
<keyword evidence="10 11" id="KW-0998">Cell outer membrane</keyword>
<evidence type="ECO:0000259" key="15">
    <source>
        <dbReference type="Pfam" id="PF07715"/>
    </source>
</evidence>
<dbReference type="RefSeq" id="WP_022429775.1">
    <property type="nucleotide sequence ID" value="NZ_FR899188.1"/>
</dbReference>
<keyword evidence="9 11" id="KW-0472">Membrane</keyword>
<evidence type="ECO:0000256" key="6">
    <source>
        <dbReference type="ARBA" id="ARBA00023004"/>
    </source>
</evidence>
<keyword evidence="13" id="KW-0732">Signal</keyword>
<evidence type="ECO:0000256" key="1">
    <source>
        <dbReference type="ARBA" id="ARBA00004571"/>
    </source>
</evidence>
<sequence length="1095" mass="121043">MNTKLSFRLQWSKRAMALVVVAAPLQWAFASQAESALRTPVATQTATVVAQSDKTHSVKGRVFDELGEPLIGATISVEGTNVKTVTDIDGNFSISTQKAPASTMLRISYMGYKDKVVSGAANLNVTMQLDQQSIDEVVVTALGIKREKKMLGYSVQEVKADKLNVTGDPSVVGALDGKVAGLQMNTASTGLGGSTKITIRGNSSLTDNNQPLWIVDGVPFTDDQTSSASTYGGYDRGGTSFDINPEDIESISVLKGPNAAALYGSRAGNGVILVTTKRGSHKQGFGVSYSGNFTWSQAAETLKMQKLYGQGSQGQFLFNKDEDGNPTTMTGELAFGPRFDGSMQTNWLGEKAPYSYTGDRLKDYFRTGFSQAHTVAVGTSSEKSHFRLSVGYNGNDGLFQNESLNKINVDLNAGATVNKWLSLDGKISVSNTKAENRPYTGLNGEVAQLLLMPGNVSLRDLELNYTSPNQLHRNWFGPDQHYSNPYYARHRFKNSDERWRAFGYYAANVNITEWLKFNAKYSFDYYRTRLQTSDLSLGDGAISTDGTGWQGKLVNDGMTRAEENHFEQNIQFLLMGDNQLAKKWRLGYTAGANIMYLKFEQLSASVQNMLEKDNWIFNTGNKLTSALDDGHSRAMYSAFASAQLAYDEWLSLDLTARNDWSSTLPKKNNSFFYPSASLSWVFSDFMRSIDHKLPSWITFAKLRVSAAQVGKDPAPYNLYNVRKYQFEMGNRKPINNTIKLNANLKPEIKTSYEVGVDMKFLDNRLGFDFTYYYNTTKNQAMLVDASSPWTQQWVNAGKINNTGVEFMLYGTPVKTRDFQFDITANLAHNRSTVKELADGVNRVYFAGDSNMPVKVGAVKGGKLGDIFANNLMQRDAQGRVIIGDDGLPMAAIGDGNLEQYLLDHPIGNIQPDLLMSITPTFTYKGISLTAMFDMKFGGDIVSVSEGMATSVGTSERTAYRGEYKTVNGVQDWYMVVPGVKADGSVNTQEVSAQKYYSTIGLYSSQKGYAEEFVHDASYIKLKELSLGYSFPQKMLRRTPLTQLKLSFVARNLCFLMKHTPGNPDGGYDTTMFSQAIDYMAVPYTRTFGFSVNVGF</sequence>
<dbReference type="GO" id="GO:0006826">
    <property type="term" value="P:iron ion transport"/>
    <property type="evidence" value="ECO:0007669"/>
    <property type="project" value="UniProtKB-KW"/>
</dbReference>
<comment type="similarity">
    <text evidence="11 12">Belongs to the TonB-dependent receptor family.</text>
</comment>
<keyword evidence="3 11" id="KW-1134">Transmembrane beta strand</keyword>
<dbReference type="InterPro" id="IPR023997">
    <property type="entry name" value="TonB-dep_OMP_SusC/RagA_CS"/>
</dbReference>
<keyword evidence="4" id="KW-0410">Iron transport</keyword>
<protein>
    <submittedName>
        <fullName evidence="16">TonB-dependent receptor</fullName>
    </submittedName>
</protein>
<dbReference type="SUPFAM" id="SSF56935">
    <property type="entry name" value="Porins"/>
    <property type="match status" value="1"/>
</dbReference>
<evidence type="ECO:0000256" key="5">
    <source>
        <dbReference type="ARBA" id="ARBA00022692"/>
    </source>
</evidence>
<comment type="caution">
    <text evidence="16">The sequence shown here is derived from an EMBL/GenBank/DDBJ whole genome shotgun (WGS) entry which is preliminary data.</text>
</comment>
<evidence type="ECO:0000259" key="14">
    <source>
        <dbReference type="Pfam" id="PF00593"/>
    </source>
</evidence>
<dbReference type="PANTHER" id="PTHR32552">
    <property type="entry name" value="FERRICHROME IRON RECEPTOR-RELATED"/>
    <property type="match status" value="1"/>
</dbReference>
<organism evidence="16">
    <name type="scientific">Leyella stercorea CAG:629</name>
    <dbReference type="NCBI Taxonomy" id="1263103"/>
    <lineage>
        <taxon>Bacteria</taxon>
        <taxon>Pseudomonadati</taxon>
        <taxon>Bacteroidota</taxon>
        <taxon>Bacteroidia</taxon>
        <taxon>Bacteroidales</taxon>
        <taxon>Prevotellaceae</taxon>
        <taxon>Leyella</taxon>
    </lineage>
</organism>
<dbReference type="Gene3D" id="2.170.130.10">
    <property type="entry name" value="TonB-dependent receptor, plug domain"/>
    <property type="match status" value="1"/>
</dbReference>
<dbReference type="NCBIfam" id="TIGR04057">
    <property type="entry name" value="SusC_RagA_signa"/>
    <property type="match status" value="1"/>
</dbReference>
<evidence type="ECO:0000256" key="9">
    <source>
        <dbReference type="ARBA" id="ARBA00023136"/>
    </source>
</evidence>
<dbReference type="Gene3D" id="2.40.170.20">
    <property type="entry name" value="TonB-dependent receptor, beta-barrel domain"/>
    <property type="match status" value="1"/>
</dbReference>
<dbReference type="Gene3D" id="2.60.40.1120">
    <property type="entry name" value="Carboxypeptidase-like, regulatory domain"/>
    <property type="match status" value="1"/>
</dbReference>
<evidence type="ECO:0000256" key="3">
    <source>
        <dbReference type="ARBA" id="ARBA00022452"/>
    </source>
</evidence>
<feature type="domain" description="TonB-dependent receptor plug" evidence="15">
    <location>
        <begin position="150"/>
        <end position="271"/>
    </location>
</feature>
<dbReference type="STRING" id="1263103.BN741_00503"/>
<evidence type="ECO:0000256" key="13">
    <source>
        <dbReference type="SAM" id="SignalP"/>
    </source>
</evidence>
<feature type="signal peptide" evidence="13">
    <location>
        <begin position="1"/>
        <end position="33"/>
    </location>
</feature>
<evidence type="ECO:0000256" key="8">
    <source>
        <dbReference type="ARBA" id="ARBA00023077"/>
    </source>
</evidence>
<dbReference type="InterPro" id="IPR000531">
    <property type="entry name" value="Beta-barrel_TonB"/>
</dbReference>
<keyword evidence="7" id="KW-0406">Ion transport</keyword>
<dbReference type="EMBL" id="CBIT010000300">
    <property type="protein sequence ID" value="CDE35043.1"/>
    <property type="molecule type" value="Genomic_DNA"/>
</dbReference>
<keyword evidence="5 11" id="KW-0812">Transmembrane</keyword>
<dbReference type="NCBIfam" id="TIGR04056">
    <property type="entry name" value="OMP_RagA_SusC"/>
    <property type="match status" value="1"/>
</dbReference>
<evidence type="ECO:0000256" key="2">
    <source>
        <dbReference type="ARBA" id="ARBA00022448"/>
    </source>
</evidence>
<evidence type="ECO:0000256" key="10">
    <source>
        <dbReference type="ARBA" id="ARBA00023237"/>
    </source>
</evidence>
<feature type="chain" id="PRO_5004435080" evidence="13">
    <location>
        <begin position="34"/>
        <end position="1095"/>
    </location>
</feature>
<dbReference type="InterPro" id="IPR008969">
    <property type="entry name" value="CarboxyPept-like_regulatory"/>
</dbReference>
<dbReference type="AlphaFoldDB" id="R7H7R7"/>
<proteinExistence type="inferred from homology"/>
<keyword evidence="2 11" id="KW-0813">Transport</keyword>
<dbReference type="GO" id="GO:0009279">
    <property type="term" value="C:cell outer membrane"/>
    <property type="evidence" value="ECO:0007669"/>
    <property type="project" value="UniProtKB-SubCell"/>
</dbReference>
<dbReference type="Proteomes" id="UP000018072">
    <property type="component" value="Unassembled WGS sequence"/>
</dbReference>
<dbReference type="PANTHER" id="PTHR32552:SF81">
    <property type="entry name" value="TONB-DEPENDENT OUTER MEMBRANE RECEPTOR"/>
    <property type="match status" value="1"/>
</dbReference>
<dbReference type="InterPro" id="IPR036942">
    <property type="entry name" value="Beta-barrel_TonB_sf"/>
</dbReference>
<evidence type="ECO:0000256" key="12">
    <source>
        <dbReference type="RuleBase" id="RU003357"/>
    </source>
</evidence>
<dbReference type="Pfam" id="PF07715">
    <property type="entry name" value="Plug"/>
    <property type="match status" value="1"/>
</dbReference>
<dbReference type="SUPFAM" id="SSF49464">
    <property type="entry name" value="Carboxypeptidase regulatory domain-like"/>
    <property type="match status" value="1"/>
</dbReference>
<keyword evidence="6" id="KW-0408">Iron</keyword>
<dbReference type="InterPro" id="IPR037066">
    <property type="entry name" value="Plug_dom_sf"/>
</dbReference>
<gene>
    <name evidence="16" type="ORF">BN741_00503</name>
</gene>
<evidence type="ECO:0000256" key="11">
    <source>
        <dbReference type="PROSITE-ProRule" id="PRU01360"/>
    </source>
</evidence>
<dbReference type="InterPro" id="IPR012910">
    <property type="entry name" value="Plug_dom"/>
</dbReference>